<dbReference type="InterPro" id="IPR012902">
    <property type="entry name" value="N_methyl_site"/>
</dbReference>
<evidence type="ECO:0000259" key="1">
    <source>
        <dbReference type="Pfam" id="PF07596"/>
    </source>
</evidence>
<dbReference type="SUPFAM" id="SSF54523">
    <property type="entry name" value="Pili subunits"/>
    <property type="match status" value="1"/>
</dbReference>
<dbReference type="AlphaFoldDB" id="A0AAU7CAF8"/>
<evidence type="ECO:0000313" key="2">
    <source>
        <dbReference type="EMBL" id="XBH02127.1"/>
    </source>
</evidence>
<dbReference type="PANTHER" id="PTHR30093:SF2">
    <property type="entry name" value="TYPE II SECRETION SYSTEM PROTEIN H"/>
    <property type="match status" value="1"/>
</dbReference>
<dbReference type="RefSeq" id="WP_406694870.1">
    <property type="nucleotide sequence ID" value="NZ_CP155447.1"/>
</dbReference>
<dbReference type="NCBIfam" id="TIGR04294">
    <property type="entry name" value="pre_pil_HX9DG"/>
    <property type="match status" value="1"/>
</dbReference>
<dbReference type="Pfam" id="PF07596">
    <property type="entry name" value="SBP_bac_10"/>
    <property type="match status" value="1"/>
</dbReference>
<dbReference type="PANTHER" id="PTHR30093">
    <property type="entry name" value="GENERAL SECRETION PATHWAY PROTEIN G"/>
    <property type="match status" value="1"/>
</dbReference>
<dbReference type="InterPro" id="IPR011453">
    <property type="entry name" value="DUF1559"/>
</dbReference>
<dbReference type="EMBL" id="CP155447">
    <property type="protein sequence ID" value="XBH02127.1"/>
    <property type="molecule type" value="Genomic_DNA"/>
</dbReference>
<protein>
    <submittedName>
        <fullName evidence="2">DUF1559 domain-containing protein</fullName>
    </submittedName>
</protein>
<reference evidence="2" key="1">
    <citation type="submission" date="2024-05" db="EMBL/GenBank/DDBJ databases">
        <title>Planctomycetes of the genus Singulisphaera possess chitinolytic capabilities.</title>
        <authorList>
            <person name="Ivanova A."/>
        </authorList>
    </citation>
    <scope>NUCLEOTIDE SEQUENCE</scope>
    <source>
        <strain evidence="2">Ch08T</strain>
    </source>
</reference>
<feature type="domain" description="DUF1559" evidence="1">
    <location>
        <begin position="34"/>
        <end position="339"/>
    </location>
</feature>
<organism evidence="2">
    <name type="scientific">Singulisphaera sp. Ch08</name>
    <dbReference type="NCBI Taxonomy" id="3120278"/>
    <lineage>
        <taxon>Bacteria</taxon>
        <taxon>Pseudomonadati</taxon>
        <taxon>Planctomycetota</taxon>
        <taxon>Planctomycetia</taxon>
        <taxon>Isosphaerales</taxon>
        <taxon>Isosphaeraceae</taxon>
        <taxon>Singulisphaera</taxon>
    </lineage>
</organism>
<dbReference type="Gene3D" id="3.30.700.10">
    <property type="entry name" value="Glycoprotein, Type 4 Pilin"/>
    <property type="match status" value="1"/>
</dbReference>
<dbReference type="InterPro" id="IPR045584">
    <property type="entry name" value="Pilin-like"/>
</dbReference>
<sequence>MRIVRGRPAFTLIELLVVIAIIAVLIALLLPAVQAAREAARRIQCANNLKQIGLAMHNYHSVSNVFPPGRINTYVAGNGHCWGAYSQLMPQLELQSLFNTMNFSMNPDPDYTSSSAAVNMTAAITVLSTLLCPSDGGPTLVPVGGGPYAVHSYLLNVGSGYSVVQTPPTGMVAPNGIFYENSAVSIAAITDGSSQTVAISETIRSTDGSPTGLNSQTVFLRDPLAGFVLTGNNSAGNGPPITDDASYVSLCLSRNPPTGFQPTRGVKWLYGAPGHSMYNHRRPPNDKRYDCRGGLPHSDKSAADWQNLSLNITSRSRHSGGANSLFCDGHVQFVKDSVNVAGWQGLGSRNGGEVISADAF</sequence>
<name>A0AAU7CAF8_9BACT</name>
<dbReference type="InterPro" id="IPR027558">
    <property type="entry name" value="Pre_pil_HX9DG_C"/>
</dbReference>
<accession>A0AAU7CAF8</accession>
<proteinExistence type="predicted"/>
<dbReference type="Pfam" id="PF07963">
    <property type="entry name" value="N_methyl"/>
    <property type="match status" value="1"/>
</dbReference>
<dbReference type="NCBIfam" id="TIGR02532">
    <property type="entry name" value="IV_pilin_GFxxxE"/>
    <property type="match status" value="1"/>
</dbReference>
<gene>
    <name evidence="2" type="ORF">V5E97_27890</name>
</gene>